<protein>
    <recommendedName>
        <fullName evidence="5">ABC transporter domain-containing protein</fullName>
    </recommendedName>
</protein>
<dbReference type="AlphaFoldDB" id="A0A814SG13"/>
<dbReference type="SUPFAM" id="SSF52540">
    <property type="entry name" value="P-loop containing nucleoside triphosphate hydrolases"/>
    <property type="match status" value="1"/>
</dbReference>
<dbReference type="GO" id="GO:0005524">
    <property type="term" value="F:ATP binding"/>
    <property type="evidence" value="ECO:0007669"/>
    <property type="project" value="UniProtKB-KW"/>
</dbReference>
<sequence>MFSDVIARILFSWVSDLLKISHGKEAIELDDLPNIPPHHETSQLSDRLETNWVDECKQHPQHPSLIRATFRTMGWFPLLIGSLIIPNGQKVRVGLARALYHNADIYLLDDPLSAVDAKVSQHIFEQ</sequence>
<dbReference type="InterPro" id="IPR050173">
    <property type="entry name" value="ABC_transporter_C-like"/>
</dbReference>
<dbReference type="OrthoDB" id="6500128at2759"/>
<dbReference type="Gene3D" id="3.40.50.300">
    <property type="entry name" value="P-loop containing nucleotide triphosphate hydrolases"/>
    <property type="match status" value="1"/>
</dbReference>
<dbReference type="GO" id="GO:0016020">
    <property type="term" value="C:membrane"/>
    <property type="evidence" value="ECO:0007669"/>
    <property type="project" value="TreeGrafter"/>
</dbReference>
<evidence type="ECO:0000256" key="1">
    <source>
        <dbReference type="ARBA" id="ARBA00022741"/>
    </source>
</evidence>
<dbReference type="Proteomes" id="UP000663882">
    <property type="component" value="Unassembled WGS sequence"/>
</dbReference>
<evidence type="ECO:0000313" key="3">
    <source>
        <dbReference type="EMBL" id="CAF1147586.1"/>
    </source>
</evidence>
<dbReference type="InterPro" id="IPR027417">
    <property type="entry name" value="P-loop_NTPase"/>
</dbReference>
<evidence type="ECO:0008006" key="5">
    <source>
        <dbReference type="Google" id="ProtNLM"/>
    </source>
</evidence>
<organism evidence="3 4">
    <name type="scientific">Rotaria sordida</name>
    <dbReference type="NCBI Taxonomy" id="392033"/>
    <lineage>
        <taxon>Eukaryota</taxon>
        <taxon>Metazoa</taxon>
        <taxon>Spiralia</taxon>
        <taxon>Gnathifera</taxon>
        <taxon>Rotifera</taxon>
        <taxon>Eurotatoria</taxon>
        <taxon>Bdelloidea</taxon>
        <taxon>Philodinida</taxon>
        <taxon>Philodinidae</taxon>
        <taxon>Rotaria</taxon>
    </lineage>
</organism>
<comment type="caution">
    <text evidence="3">The sequence shown here is derived from an EMBL/GenBank/DDBJ whole genome shotgun (WGS) entry which is preliminary data.</text>
</comment>
<evidence type="ECO:0000313" key="4">
    <source>
        <dbReference type="Proteomes" id="UP000663882"/>
    </source>
</evidence>
<evidence type="ECO:0000256" key="2">
    <source>
        <dbReference type="ARBA" id="ARBA00022840"/>
    </source>
</evidence>
<dbReference type="PANTHER" id="PTHR24223">
    <property type="entry name" value="ATP-BINDING CASSETTE SUB-FAMILY C"/>
    <property type="match status" value="1"/>
</dbReference>
<dbReference type="GO" id="GO:0042626">
    <property type="term" value="F:ATPase-coupled transmembrane transporter activity"/>
    <property type="evidence" value="ECO:0007669"/>
    <property type="project" value="TreeGrafter"/>
</dbReference>
<gene>
    <name evidence="3" type="ORF">RFH988_LOCUS21732</name>
</gene>
<keyword evidence="1" id="KW-0547">Nucleotide-binding</keyword>
<proteinExistence type="predicted"/>
<dbReference type="EMBL" id="CAJNOO010001403">
    <property type="protein sequence ID" value="CAF1147586.1"/>
    <property type="molecule type" value="Genomic_DNA"/>
</dbReference>
<reference evidence="3" key="1">
    <citation type="submission" date="2021-02" db="EMBL/GenBank/DDBJ databases">
        <authorList>
            <person name="Nowell W R."/>
        </authorList>
    </citation>
    <scope>NUCLEOTIDE SEQUENCE</scope>
</reference>
<keyword evidence="2" id="KW-0067">ATP-binding</keyword>
<name>A0A814SG13_9BILA</name>
<accession>A0A814SG13</accession>